<evidence type="ECO:0000313" key="16">
    <source>
        <dbReference type="Proteomes" id="UP000001058"/>
    </source>
</evidence>
<accession>D8TNH6</accession>
<dbReference type="Pfam" id="PF03094">
    <property type="entry name" value="Mlo"/>
    <property type="match status" value="2"/>
</dbReference>
<dbReference type="SUPFAM" id="SSF47473">
    <property type="entry name" value="EF-hand"/>
    <property type="match status" value="1"/>
</dbReference>
<keyword evidence="7 12" id="KW-1133">Transmembrane helix</keyword>
<feature type="compositionally biased region" description="Low complexity" evidence="11">
    <location>
        <begin position="637"/>
        <end position="646"/>
    </location>
</feature>
<dbReference type="GO" id="GO:0016020">
    <property type="term" value="C:membrane"/>
    <property type="evidence" value="ECO:0007669"/>
    <property type="project" value="UniProtKB-SubCell"/>
</dbReference>
<dbReference type="Pfam" id="PF13499">
    <property type="entry name" value="EF-hand_7"/>
    <property type="match status" value="1"/>
</dbReference>
<dbReference type="InterPro" id="IPR018247">
    <property type="entry name" value="EF_Hand_1_Ca_BS"/>
</dbReference>
<feature type="compositionally biased region" description="Gly residues" evidence="11">
    <location>
        <begin position="390"/>
        <end position="403"/>
    </location>
</feature>
<dbReference type="KEGG" id="vcn:VOLCADRAFT_103628"/>
<dbReference type="PROSITE" id="PS50922">
    <property type="entry name" value="TLC"/>
    <property type="match status" value="1"/>
</dbReference>
<keyword evidence="8 10" id="KW-0472">Membrane</keyword>
<keyword evidence="5" id="KW-0611">Plant defense</keyword>
<sequence length="1896" mass="197965">MADPSKRRGFGRGRHFVGSGICPAGGNPGRHLLLFTGKDDDFASEARSSQAARRILSGGSADPCPPGKRHLFPADSITTAHYLLFFVALVHIVYSLFTFTLTLQRGQRNADSHHYHRHPTVPDSWFSVWARWERRFRLAEMDGAESVRETHLAAAATAAATTEVAVVQHGGEGDGAQRHSGRRRLLRCCCRGGGSGAGGGRLAPLTTCLRGLMGGVDPGRYKVLRGLFQLRARAYGVRAFSSHNLHYSMVCENAMQIDIENVVAHGWLQALIVAIFTLYTTEAYQIVWIGGISIIMQVVVMFKLQWVLATIQHIMTAEAGRSGTTTYRVNTLSEAYQHIRPVAAAAEAPAATGPHGGSDSEGTSRRSMRRGGSASGSEQQLGGKETQEQGRGGGGGGGGGGGDTVHRRGNRSPETVMLSRGGGSGGRGSSRAVRNLSSRFAAAAAEGQDGDGGGGSRAADTYCVSGADRRAGGGLPYAGSGPYAAPQPLRQLNRGAGPLAEAWEGTTETMAAAAALAPRRPPPTSSWCMAMEGAADAKARRRWWHRPTAGMHYLPAAAAPVQMLLSVGPQPLPSRARLEASVGSAYCGGSSMEVEDWQPYILGPGPVAEAQDWGAGGGGSGRGPRVAGTRSRSNSLGRASTVSGTAGTTGGCGGKSANSGGAGAAGTATNSKAASGVGAAAGGGASGKAAGGGGGPSRINIMARGGPHRGVEMVGRSLSTGSGVRSGDMAHPPHTSVHVEAAAGATTAVLEGNGLASGCTTGCNNPLYDLASPDAAVAGLLASRQNGCDGDDKKTVFGAANAYAAAALLSAPARALPAAEAEAAAAAGNGFSFGTLTGAGSGRIGWLGGNPSAGEGGGDEGGRSRRPSAMQMPGHGAEPLDSAPSYQFANPLFKEAESVSMSSAAAAAVATVADRTMAPRQVSEKRQVAPQPQPQQQRTAPAIGWRSPQPPRKPSASASGAKPAAPASVGSGKHTSAKRLVHHHLHQGTRARSVTSGPPTHLGSEWGDEPPVLWRRSYDIGDARTGSSVLLPAAAAERRRLIKANPLYLDQPHLPILDVPPPPCNTGLLSPVLMPNMASPRAAVAVASSTVSAAAELLNGGPMEWISAGVSSHAAKAVPALSVKAVGGGGGGGRGAPVAEGADAAALAVQAHMDAALAGPPLHQLELGAQASETTVAAVPPAWHGAAAAAAASPLLPSTTTAAVSARRPSATTTDAGCQVTTAANALMADGETAVTHRPAQDAACQTLPPPMPSPSPPPPPPALEVTGASPADNPACSSRTAVPLFEPYNADEEEVDERVSGAGSGGGTRPDMDVVERKLQGLFWWGRPQLLLWITHVNYLQNSLSLTLCLYYMLSYGTDSSILQESRRLLHVWLPLLVANLALMLYIGWVVVPLYTLVTTTCTRNPRALQEHIRRHKKAEEEEGGITGFIIEQCTRCFRSSHHAAARHHARHGTLQGAHLNSLFLANLANQAGVVMAGGAQRKATSSTRQCPFISLPGLPPPRLGSTGAVYQEILLIWLAMARVRRGVAQPPPGGRFKLQADVSEFRATFQALDGDCSGTVTSHELSIYLLLLTGTRLSRAELKAMVAEIDRDGDGKVSFSEFLVFMMFCFLDGDGNGCVEMHDIVRASGRVKVRLPAADVAAMMELAGNLACAEYLSPRKQSWADAAMRGRLRVACALGIQAFQQSDQGGCGLWNTLGCFAGWPNATGHRHSSISLYHNVELGWYLHYLLKHSLGIGMQDNLQMHLHHASTISLLLISFTLNLYRSGVLVLCLLNLSNPFLHVAKALHYLEASADTVTFLLFAVVFFFSRVVAYPAVVLRATLLESWQVHPPFLDPNQHLPVYLAANALLLLLMVMQLQWFAGIVRLLTKALTSSKEEFKEEGKAHDYAKTKHE</sequence>
<keyword evidence="4" id="KW-0677">Repeat</keyword>
<feature type="transmembrane region" description="Helical" evidence="12">
    <location>
        <begin position="1374"/>
        <end position="1399"/>
    </location>
</feature>
<dbReference type="SMART" id="SM00724">
    <property type="entry name" value="TLC"/>
    <property type="match status" value="1"/>
</dbReference>
<organism evidence="16">
    <name type="scientific">Volvox carteri f. nagariensis</name>
    <dbReference type="NCBI Taxonomy" id="3068"/>
    <lineage>
        <taxon>Eukaryota</taxon>
        <taxon>Viridiplantae</taxon>
        <taxon>Chlorophyta</taxon>
        <taxon>core chlorophytes</taxon>
        <taxon>Chlorophyceae</taxon>
        <taxon>CS clade</taxon>
        <taxon>Chlamydomonadales</taxon>
        <taxon>Volvocaceae</taxon>
        <taxon>Volvox</taxon>
    </lineage>
</organism>
<evidence type="ECO:0000256" key="11">
    <source>
        <dbReference type="SAM" id="MobiDB-lite"/>
    </source>
</evidence>
<dbReference type="InParanoid" id="D8TNH6"/>
<keyword evidence="9" id="KW-0568">Pathogenesis-related protein</keyword>
<dbReference type="Pfam" id="PF03798">
    <property type="entry name" value="TRAM_LAG1_CLN8"/>
    <property type="match status" value="1"/>
</dbReference>
<comment type="subcellular location">
    <subcellularLocation>
        <location evidence="1">Membrane</location>
        <topology evidence="1">Multi-pass membrane protein</topology>
    </subcellularLocation>
</comment>
<evidence type="ECO:0000256" key="1">
    <source>
        <dbReference type="ARBA" id="ARBA00004141"/>
    </source>
</evidence>
<evidence type="ECO:0000256" key="7">
    <source>
        <dbReference type="ARBA" id="ARBA00022989"/>
    </source>
</evidence>
<dbReference type="InterPro" id="IPR002048">
    <property type="entry name" value="EF_hand_dom"/>
</dbReference>
<dbReference type="GeneID" id="9621120"/>
<evidence type="ECO:0000259" key="13">
    <source>
        <dbReference type="PROSITE" id="PS50222"/>
    </source>
</evidence>
<feature type="region of interest" description="Disordered" evidence="11">
    <location>
        <begin position="1234"/>
        <end position="1312"/>
    </location>
</feature>
<feature type="region of interest" description="Disordered" evidence="11">
    <location>
        <begin position="917"/>
        <end position="1009"/>
    </location>
</feature>
<evidence type="ECO:0000256" key="12">
    <source>
        <dbReference type="SAM" id="Phobius"/>
    </source>
</evidence>
<dbReference type="eggNOG" id="KOG1607">
    <property type="taxonomic scope" value="Eukaryota"/>
</dbReference>
<evidence type="ECO:0000256" key="8">
    <source>
        <dbReference type="ARBA" id="ARBA00023136"/>
    </source>
</evidence>
<feature type="compositionally biased region" description="Gly residues" evidence="11">
    <location>
        <begin position="679"/>
        <end position="696"/>
    </location>
</feature>
<feature type="transmembrane region" description="Helical" evidence="12">
    <location>
        <begin position="286"/>
        <end position="306"/>
    </location>
</feature>
<dbReference type="GO" id="GO:0005509">
    <property type="term" value="F:calcium ion binding"/>
    <property type="evidence" value="ECO:0007669"/>
    <property type="project" value="InterPro"/>
</dbReference>
<feature type="transmembrane region" description="Helical" evidence="12">
    <location>
        <begin position="1754"/>
        <end position="1778"/>
    </location>
</feature>
<dbReference type="InterPro" id="IPR006634">
    <property type="entry name" value="TLC-dom"/>
</dbReference>
<evidence type="ECO:0000256" key="4">
    <source>
        <dbReference type="ARBA" id="ARBA00022737"/>
    </source>
</evidence>
<dbReference type="SMART" id="SM00054">
    <property type="entry name" value="EFh"/>
    <property type="match status" value="2"/>
</dbReference>
<evidence type="ECO:0000256" key="9">
    <source>
        <dbReference type="ARBA" id="ARBA00023265"/>
    </source>
</evidence>
<feature type="compositionally biased region" description="Gly residues" evidence="11">
    <location>
        <begin position="647"/>
        <end position="664"/>
    </location>
</feature>
<dbReference type="Proteomes" id="UP000001058">
    <property type="component" value="Unassembled WGS sequence"/>
</dbReference>
<dbReference type="GO" id="GO:0006952">
    <property type="term" value="P:defense response"/>
    <property type="evidence" value="ECO:0007669"/>
    <property type="project" value="UniProtKB-KW"/>
</dbReference>
<feature type="region of interest" description="Disordered" evidence="11">
    <location>
        <begin position="611"/>
        <end position="698"/>
    </location>
</feature>
<dbReference type="PROSITE" id="PS00018">
    <property type="entry name" value="EF_HAND_1"/>
    <property type="match status" value="2"/>
</dbReference>
<dbReference type="OrthoDB" id="537032at2759"/>
<feature type="compositionally biased region" description="Low complexity" evidence="11">
    <location>
        <begin position="665"/>
        <end position="678"/>
    </location>
</feature>
<feature type="domain" description="EF-hand" evidence="13">
    <location>
        <begin position="1542"/>
        <end position="1577"/>
    </location>
</feature>
<dbReference type="PANTHER" id="PTHR31942:SF52">
    <property type="entry name" value="MLO-LIKE PROTEIN 1"/>
    <property type="match status" value="1"/>
</dbReference>
<evidence type="ECO:0000256" key="5">
    <source>
        <dbReference type="ARBA" id="ARBA00022821"/>
    </source>
</evidence>
<dbReference type="PANTHER" id="PTHR31942">
    <property type="entry name" value="MLO-LIKE PROTEIN 1"/>
    <property type="match status" value="1"/>
</dbReference>
<evidence type="ECO:0000256" key="2">
    <source>
        <dbReference type="ARBA" id="ARBA00006574"/>
    </source>
</evidence>
<keyword evidence="3 10" id="KW-0812">Transmembrane</keyword>
<reference evidence="15 16" key="1">
    <citation type="journal article" date="2010" name="Science">
        <title>Genomic analysis of organismal complexity in the multicellular green alga Volvox carteri.</title>
        <authorList>
            <person name="Prochnik S.E."/>
            <person name="Umen J."/>
            <person name="Nedelcu A.M."/>
            <person name="Hallmann A."/>
            <person name="Miller S.M."/>
            <person name="Nishii I."/>
            <person name="Ferris P."/>
            <person name="Kuo A."/>
            <person name="Mitros T."/>
            <person name="Fritz-Laylin L.K."/>
            <person name="Hellsten U."/>
            <person name="Chapman J."/>
            <person name="Simakov O."/>
            <person name="Rensing S.A."/>
            <person name="Terry A."/>
            <person name="Pangilinan J."/>
            <person name="Kapitonov V."/>
            <person name="Jurka J."/>
            <person name="Salamov A."/>
            <person name="Shapiro H."/>
            <person name="Schmutz J."/>
            <person name="Grimwood J."/>
            <person name="Lindquist E."/>
            <person name="Lucas S."/>
            <person name="Grigoriev I.V."/>
            <person name="Schmitt R."/>
            <person name="Kirk D."/>
            <person name="Rokhsar D.S."/>
        </authorList>
    </citation>
    <scope>NUCLEOTIDE SEQUENCE [LARGE SCALE GENOMIC DNA]</scope>
    <source>
        <strain evidence="16">f. Nagariensis / Eve</strain>
    </source>
</reference>
<feature type="domain" description="TLC" evidence="14">
    <location>
        <begin position="1653"/>
        <end position="1875"/>
    </location>
</feature>
<proteinExistence type="inferred from homology"/>
<feature type="compositionally biased region" description="Pro residues" evidence="11">
    <location>
        <begin position="1248"/>
        <end position="1263"/>
    </location>
</feature>
<evidence type="ECO:0000256" key="10">
    <source>
        <dbReference type="PROSITE-ProRule" id="PRU00205"/>
    </source>
</evidence>
<feature type="compositionally biased region" description="Low complexity" evidence="11">
    <location>
        <begin position="954"/>
        <end position="972"/>
    </location>
</feature>
<feature type="region of interest" description="Disordered" evidence="11">
    <location>
        <begin position="346"/>
        <end position="432"/>
    </location>
</feature>
<keyword evidence="6" id="KW-0106">Calcium</keyword>
<evidence type="ECO:0008006" key="17">
    <source>
        <dbReference type="Google" id="ProtNLM"/>
    </source>
</evidence>
<feature type="region of interest" description="Disordered" evidence="11">
    <location>
        <begin position="846"/>
        <end position="883"/>
    </location>
</feature>
<dbReference type="FunFam" id="1.10.238.10:FF:000178">
    <property type="entry name" value="Calmodulin-2 A"/>
    <property type="match status" value="1"/>
</dbReference>
<evidence type="ECO:0000256" key="3">
    <source>
        <dbReference type="ARBA" id="ARBA00022692"/>
    </source>
</evidence>
<feature type="compositionally biased region" description="Basic residues" evidence="11">
    <location>
        <begin position="975"/>
        <end position="989"/>
    </location>
</feature>
<dbReference type="Gene3D" id="1.10.238.10">
    <property type="entry name" value="EF-hand"/>
    <property type="match status" value="1"/>
</dbReference>
<name>D8TNH6_VOLCA</name>
<dbReference type="GO" id="GO:0043226">
    <property type="term" value="C:organelle"/>
    <property type="evidence" value="ECO:0007669"/>
    <property type="project" value="UniProtKB-ARBA"/>
</dbReference>
<feature type="transmembrane region" description="Helical" evidence="12">
    <location>
        <begin position="1842"/>
        <end position="1864"/>
    </location>
</feature>
<dbReference type="InterPro" id="IPR004326">
    <property type="entry name" value="Mlo"/>
</dbReference>
<dbReference type="EMBL" id="GL378329">
    <property type="protein sequence ID" value="EFJ50996.1"/>
    <property type="molecule type" value="Genomic_DNA"/>
</dbReference>
<feature type="domain" description="EF-hand" evidence="13">
    <location>
        <begin position="1579"/>
        <end position="1614"/>
    </location>
</feature>
<protein>
    <recommendedName>
        <fullName evidence="17">TLC domain-containing protein</fullName>
    </recommendedName>
</protein>
<dbReference type="CDD" id="cd00051">
    <property type="entry name" value="EFh"/>
    <property type="match status" value="1"/>
</dbReference>
<evidence type="ECO:0000256" key="6">
    <source>
        <dbReference type="ARBA" id="ARBA00022837"/>
    </source>
</evidence>
<feature type="transmembrane region" description="Helical" evidence="12">
    <location>
        <begin position="1798"/>
        <end position="1821"/>
    </location>
</feature>
<feature type="transmembrane region" description="Helical" evidence="12">
    <location>
        <begin position="1331"/>
        <end position="1354"/>
    </location>
</feature>
<comment type="similarity">
    <text evidence="2">Belongs to the MLO family.</text>
</comment>
<dbReference type="PROSITE" id="PS50222">
    <property type="entry name" value="EF_HAND_2"/>
    <property type="match status" value="2"/>
</dbReference>
<evidence type="ECO:0000313" key="15">
    <source>
        <dbReference type="EMBL" id="EFJ50996.1"/>
    </source>
</evidence>
<evidence type="ECO:0000259" key="14">
    <source>
        <dbReference type="PROSITE" id="PS50922"/>
    </source>
</evidence>
<keyword evidence="16" id="KW-1185">Reference proteome</keyword>
<dbReference type="InterPro" id="IPR011992">
    <property type="entry name" value="EF-hand-dom_pair"/>
</dbReference>
<dbReference type="RefSeq" id="XP_002948008.1">
    <property type="nucleotide sequence ID" value="XM_002947962.1"/>
</dbReference>
<dbReference type="eggNOG" id="KOG0027">
    <property type="taxonomic scope" value="Eukaryota"/>
</dbReference>
<gene>
    <name evidence="15" type="ORF">VOLCADRAFT_103628</name>
</gene>
<feature type="transmembrane region" description="Helical" evidence="12">
    <location>
        <begin position="82"/>
        <end position="103"/>
    </location>
</feature>